<dbReference type="Gene3D" id="2.40.37.10">
    <property type="entry name" value="Lyase, Ornithine Decarboxylase, Chain A, domain 1"/>
    <property type="match status" value="1"/>
</dbReference>
<comment type="pathway">
    <text evidence="5">Amine and polyamine biosynthesis; putrescine biosynthesis via L-ornithine pathway; putrescine from L-ornithine: step 1/1.</text>
</comment>
<gene>
    <name evidence="10" type="ordered locus">Trebr_1989</name>
</gene>
<dbReference type="InterPro" id="IPR002433">
    <property type="entry name" value="Orn_de-COase"/>
</dbReference>
<name>F4LJM5_TREBD</name>
<keyword evidence="11" id="KW-1185">Reference proteome</keyword>
<dbReference type="PANTHER" id="PTHR11482">
    <property type="entry name" value="ARGININE/DIAMINOPIMELATE/ORNITHINE DECARBOXYLASE"/>
    <property type="match status" value="1"/>
</dbReference>
<feature type="modified residue" description="N6-(pyridoxal phosphate)lysine" evidence="8">
    <location>
        <position position="56"/>
    </location>
</feature>
<dbReference type="EMBL" id="CP002696">
    <property type="protein sequence ID" value="AEE17405.1"/>
    <property type="molecule type" value="Genomic_DNA"/>
</dbReference>
<dbReference type="Pfam" id="PF02784">
    <property type="entry name" value="Orn_Arg_deC_N"/>
    <property type="match status" value="1"/>
</dbReference>
<comment type="similarity">
    <text evidence="2">Belongs to the Orn/Lys/Arg decarboxylase class-II family.</text>
</comment>
<dbReference type="HOGENOM" id="CLU_026444_1_3_12"/>
<dbReference type="InterPro" id="IPR000183">
    <property type="entry name" value="Orn/DAP/Arg_de-COase"/>
</dbReference>
<evidence type="ECO:0000256" key="6">
    <source>
        <dbReference type="ARBA" id="ARBA00034138"/>
    </source>
</evidence>
<sequence>MIKKDEYISEAEWQRFLAFSQELETPCIVVNLRTIKKNYIKLQNSFPFAAIYYAVKANPANEVISLVNQLGGNFDIASRYELDQVLALGISPDRISYGNTIKKAKDIAYFYEKGVRMFATDSKEDLKNIAKYAPGSRIYVRILVENSATADWPLSRKFGCHPDMAYDLLVQSRDSGLTPYGISFHVGSQQRDIGQWNDAIAKTKYLFTALEEEENIRLSMINMGGGFPASYVQPTNDLSEYASEITRYLHDDFGDNVPQIILEPGRSLVGDSGILVSEVVLISRKNNTALYRWVYLDTGKFNGLIETLGESIKYPVLTEKDDPSAKEGEVILAGPTCDSMDIIYEDFKYKLPLDLKIGDRVYVLSAGAYTASYASVCFNGFPPLKTYFMD</sequence>
<comment type="cofactor">
    <cofactor evidence="1 8">
        <name>pyridoxal 5'-phosphate</name>
        <dbReference type="ChEBI" id="CHEBI:597326"/>
    </cofactor>
</comment>
<evidence type="ECO:0000256" key="7">
    <source>
        <dbReference type="ARBA" id="ARBA00049127"/>
    </source>
</evidence>
<evidence type="ECO:0000256" key="4">
    <source>
        <dbReference type="ARBA" id="ARBA00023239"/>
    </source>
</evidence>
<dbReference type="GO" id="GO:0033387">
    <property type="term" value="P:putrescine biosynthetic process from arginine, via ornithine"/>
    <property type="evidence" value="ECO:0007669"/>
    <property type="project" value="TreeGrafter"/>
</dbReference>
<accession>F4LJM5</accession>
<dbReference type="InterPro" id="IPR009006">
    <property type="entry name" value="Ala_racemase/Decarboxylase_C"/>
</dbReference>
<dbReference type="CDD" id="cd00622">
    <property type="entry name" value="PLPDE_III_ODC"/>
    <property type="match status" value="1"/>
</dbReference>
<dbReference type="KEGG" id="tbe:Trebr_1989"/>
<evidence type="ECO:0000313" key="11">
    <source>
        <dbReference type="Proteomes" id="UP000006546"/>
    </source>
</evidence>
<dbReference type="InterPro" id="IPR022653">
    <property type="entry name" value="De-COase2_pyr-phos_BS"/>
</dbReference>
<dbReference type="PRINTS" id="PR01182">
    <property type="entry name" value="ORNDCRBXLASE"/>
</dbReference>
<dbReference type="PROSITE" id="PS00878">
    <property type="entry name" value="ODR_DC_2_1"/>
    <property type="match status" value="1"/>
</dbReference>
<dbReference type="InterPro" id="IPR022644">
    <property type="entry name" value="De-COase2_N"/>
</dbReference>
<feature type="active site" description="Proton donor" evidence="8">
    <location>
        <position position="337"/>
    </location>
</feature>
<protein>
    <recommendedName>
        <fullName evidence="6">ornithine decarboxylase</fullName>
        <ecNumber evidence="6">4.1.1.17</ecNumber>
    </recommendedName>
</protein>
<dbReference type="SUPFAM" id="SSF50621">
    <property type="entry name" value="Alanine racemase C-terminal domain-like"/>
    <property type="match status" value="1"/>
</dbReference>
<dbReference type="PRINTS" id="PR01179">
    <property type="entry name" value="ODADCRBXLASE"/>
</dbReference>
<evidence type="ECO:0000256" key="1">
    <source>
        <dbReference type="ARBA" id="ARBA00001933"/>
    </source>
</evidence>
<evidence type="ECO:0000313" key="10">
    <source>
        <dbReference type="EMBL" id="AEE17405.1"/>
    </source>
</evidence>
<keyword evidence="3 8" id="KW-0663">Pyridoxal phosphate</keyword>
<dbReference type="Proteomes" id="UP000006546">
    <property type="component" value="Chromosome"/>
</dbReference>
<dbReference type="GO" id="GO:0004586">
    <property type="term" value="F:ornithine decarboxylase activity"/>
    <property type="evidence" value="ECO:0007669"/>
    <property type="project" value="UniProtKB-EC"/>
</dbReference>
<evidence type="ECO:0000256" key="3">
    <source>
        <dbReference type="ARBA" id="ARBA00022898"/>
    </source>
</evidence>
<comment type="catalytic activity">
    <reaction evidence="7">
        <text>L-ornithine + H(+) = putrescine + CO2</text>
        <dbReference type="Rhea" id="RHEA:22964"/>
        <dbReference type="ChEBI" id="CHEBI:15378"/>
        <dbReference type="ChEBI" id="CHEBI:16526"/>
        <dbReference type="ChEBI" id="CHEBI:46911"/>
        <dbReference type="ChEBI" id="CHEBI:326268"/>
        <dbReference type="EC" id="4.1.1.17"/>
    </reaction>
</comment>
<organism evidence="10 11">
    <name type="scientific">Treponema brennaborense (strain DSM 12168 / CIP 105900 / DD5/3)</name>
    <dbReference type="NCBI Taxonomy" id="906968"/>
    <lineage>
        <taxon>Bacteria</taxon>
        <taxon>Pseudomonadati</taxon>
        <taxon>Spirochaetota</taxon>
        <taxon>Spirochaetia</taxon>
        <taxon>Spirochaetales</taxon>
        <taxon>Treponemataceae</taxon>
        <taxon>Treponema</taxon>
    </lineage>
</organism>
<dbReference type="RefSeq" id="WP_013759108.1">
    <property type="nucleotide sequence ID" value="NC_015500.1"/>
</dbReference>
<dbReference type="FunFam" id="3.20.20.10:FF:000008">
    <property type="entry name" value="Ornithine decarboxylase"/>
    <property type="match status" value="1"/>
</dbReference>
<dbReference type="InterPro" id="IPR029066">
    <property type="entry name" value="PLP-binding_barrel"/>
</dbReference>
<dbReference type="Gene3D" id="3.20.20.10">
    <property type="entry name" value="Alanine racemase"/>
    <property type="match status" value="1"/>
</dbReference>
<dbReference type="AlphaFoldDB" id="F4LJM5"/>
<dbReference type="GO" id="GO:0005737">
    <property type="term" value="C:cytoplasm"/>
    <property type="evidence" value="ECO:0007669"/>
    <property type="project" value="TreeGrafter"/>
</dbReference>
<dbReference type="EC" id="4.1.1.17" evidence="6"/>
<dbReference type="PANTHER" id="PTHR11482:SF6">
    <property type="entry name" value="ORNITHINE DECARBOXYLASE 1-RELATED"/>
    <property type="match status" value="1"/>
</dbReference>
<dbReference type="SUPFAM" id="SSF51419">
    <property type="entry name" value="PLP-binding barrel"/>
    <property type="match status" value="1"/>
</dbReference>
<feature type="domain" description="Orn/DAP/Arg decarboxylase 2 N-terminal" evidence="9">
    <location>
        <begin position="33"/>
        <end position="269"/>
    </location>
</feature>
<evidence type="ECO:0000256" key="8">
    <source>
        <dbReference type="PIRSR" id="PIRSR600183-50"/>
    </source>
</evidence>
<proteinExistence type="inferred from homology"/>
<dbReference type="eggNOG" id="COG0019">
    <property type="taxonomic scope" value="Bacteria"/>
</dbReference>
<keyword evidence="4 10" id="KW-0456">Lyase</keyword>
<reference evidence="11" key="1">
    <citation type="submission" date="2011-04" db="EMBL/GenBank/DDBJ databases">
        <title>The complete genome of Treponema brennaborense DSM 12168.</title>
        <authorList>
            <person name="Lucas S."/>
            <person name="Han J."/>
            <person name="Lapidus A."/>
            <person name="Bruce D."/>
            <person name="Goodwin L."/>
            <person name="Pitluck S."/>
            <person name="Peters L."/>
            <person name="Kyrpides N."/>
            <person name="Mavromatis K."/>
            <person name="Ivanova N."/>
            <person name="Mikhailova N."/>
            <person name="Pagani I."/>
            <person name="Teshima H."/>
            <person name="Detter J.C."/>
            <person name="Tapia R."/>
            <person name="Han C."/>
            <person name="Land M."/>
            <person name="Hauser L."/>
            <person name="Markowitz V."/>
            <person name="Cheng J.-F."/>
            <person name="Hugenholtz P."/>
            <person name="Woyke T."/>
            <person name="Wu D."/>
            <person name="Gronow S."/>
            <person name="Wellnitz S."/>
            <person name="Brambilla E."/>
            <person name="Klenk H.-P."/>
            <person name="Eisen J.A."/>
        </authorList>
    </citation>
    <scope>NUCLEOTIDE SEQUENCE [LARGE SCALE GENOMIC DNA]</scope>
    <source>
        <strain evidence="11">DSM 12168 / CIP 105900 / DD5/3</strain>
    </source>
</reference>
<evidence type="ECO:0000259" key="9">
    <source>
        <dbReference type="Pfam" id="PF02784"/>
    </source>
</evidence>
<dbReference type="FunFam" id="2.40.37.10:FF:000004">
    <property type="entry name" value="Ornithine decarboxylase"/>
    <property type="match status" value="1"/>
</dbReference>
<dbReference type="STRING" id="906968.Trebr_1989"/>
<evidence type="ECO:0000256" key="5">
    <source>
        <dbReference type="ARBA" id="ARBA00034115"/>
    </source>
</evidence>
<evidence type="ECO:0000256" key="2">
    <source>
        <dbReference type="ARBA" id="ARBA00008872"/>
    </source>
</evidence>